<keyword evidence="2" id="KW-1185">Reference proteome</keyword>
<evidence type="ECO:0000313" key="1">
    <source>
        <dbReference type="EMBL" id="SPJ87923.1"/>
    </source>
</evidence>
<accession>A0AAE8SP67</accession>
<evidence type="ECO:0000313" key="2">
    <source>
        <dbReference type="Proteomes" id="UP001187734"/>
    </source>
</evidence>
<sequence length="389" mass="43776">MAVIKYDIAPEGDLEIVLERHSTKKVTPNLILPQLLSDSMYHDQIDEDEDKIDCPKVSAGLPPLQTLGTDGDPTEIRMRTSSRHLALASPVFNRMTSGLWKEASLPTSQPGPTLPDAPEIPGLSSVPTITSSWTRSPLVGEVTATGWNAHALVVVLNIIHGRHRDVPRDISLEFFVDVTIIVDYYQCEKAVQLAAELWHNLIYKALMRYGNAAIMWLYISWVFSWPQVFSEMVRVIVKQGVGLEMVDIKDLPVGELLAKLDTKRQESIKGILKSFDDLIEYLKGGNDDTGCAARCRFMKLGVLVSEQVKMKGFQPPLEHNTNNVLFTGYSIMSIMEMMENFPRAEFYDIDLQGQAAYPLHRCRTTAQLQPTIDRILSSIDQINITEYQR</sequence>
<dbReference type="EMBL" id="ONZP01000586">
    <property type="protein sequence ID" value="SPJ87923.1"/>
    <property type="molecule type" value="Genomic_DNA"/>
</dbReference>
<dbReference type="Proteomes" id="UP001187734">
    <property type="component" value="Unassembled WGS sequence"/>
</dbReference>
<protein>
    <submittedName>
        <fullName evidence="1">Uncharacterized protein</fullName>
    </submittedName>
</protein>
<comment type="caution">
    <text evidence="1">The sequence shown here is derived from an EMBL/GenBank/DDBJ whole genome shotgun (WGS) entry which is preliminary data.</text>
</comment>
<proteinExistence type="predicted"/>
<dbReference type="AlphaFoldDB" id="A0AAE8SP67"/>
<name>A0AAE8SP67_9HYPO</name>
<organism evidence="1 2">
    <name type="scientific">Fusarium torulosum</name>
    <dbReference type="NCBI Taxonomy" id="33205"/>
    <lineage>
        <taxon>Eukaryota</taxon>
        <taxon>Fungi</taxon>
        <taxon>Dikarya</taxon>
        <taxon>Ascomycota</taxon>
        <taxon>Pezizomycotina</taxon>
        <taxon>Sordariomycetes</taxon>
        <taxon>Hypocreomycetidae</taxon>
        <taxon>Hypocreales</taxon>
        <taxon>Nectriaceae</taxon>
        <taxon>Fusarium</taxon>
    </lineage>
</organism>
<reference evidence="1" key="1">
    <citation type="submission" date="2018-03" db="EMBL/GenBank/DDBJ databases">
        <authorList>
            <person name="Guldener U."/>
        </authorList>
    </citation>
    <scope>NUCLEOTIDE SEQUENCE</scope>
</reference>
<gene>
    <name evidence="1" type="ORF">FTOL_12392</name>
</gene>